<comment type="caution">
    <text evidence="1">The sequence shown here is derived from an EMBL/GenBank/DDBJ whole genome shotgun (WGS) entry which is preliminary data.</text>
</comment>
<name>A0ABS8VPS4_DATST</name>
<organism evidence="1 2">
    <name type="scientific">Datura stramonium</name>
    <name type="common">Jimsonweed</name>
    <name type="synonym">Common thornapple</name>
    <dbReference type="NCBI Taxonomy" id="4076"/>
    <lineage>
        <taxon>Eukaryota</taxon>
        <taxon>Viridiplantae</taxon>
        <taxon>Streptophyta</taxon>
        <taxon>Embryophyta</taxon>
        <taxon>Tracheophyta</taxon>
        <taxon>Spermatophyta</taxon>
        <taxon>Magnoliopsida</taxon>
        <taxon>eudicotyledons</taxon>
        <taxon>Gunneridae</taxon>
        <taxon>Pentapetalae</taxon>
        <taxon>asterids</taxon>
        <taxon>lamiids</taxon>
        <taxon>Solanales</taxon>
        <taxon>Solanaceae</taxon>
        <taxon>Solanoideae</taxon>
        <taxon>Datureae</taxon>
        <taxon>Datura</taxon>
    </lineage>
</organism>
<reference evidence="1 2" key="1">
    <citation type="journal article" date="2021" name="BMC Genomics">
        <title>Datura genome reveals duplications of psychoactive alkaloid biosynthetic genes and high mutation rate following tissue culture.</title>
        <authorList>
            <person name="Rajewski A."/>
            <person name="Carter-House D."/>
            <person name="Stajich J."/>
            <person name="Litt A."/>
        </authorList>
    </citation>
    <scope>NUCLEOTIDE SEQUENCE [LARGE SCALE GENOMIC DNA]</scope>
    <source>
        <strain evidence="1">AR-01</strain>
    </source>
</reference>
<accession>A0ABS8VPS4</accession>
<protein>
    <submittedName>
        <fullName evidence="1">Uncharacterized protein</fullName>
    </submittedName>
</protein>
<gene>
    <name evidence="1" type="ORF">HAX54_039640</name>
</gene>
<sequence>MVVPPGDLENEFAEVNHEVDYASDIVPPRVNATSFKIDEVYNLHKHNNISDDAIRLRIFKYFLVEEVREWLHKLPLNSNYIRKELVNFFLKKWFPPSKKEERRDKIFYFRQLIIRNLEK</sequence>
<proteinExistence type="predicted"/>
<dbReference type="Proteomes" id="UP000823775">
    <property type="component" value="Unassembled WGS sequence"/>
</dbReference>
<keyword evidence="2" id="KW-1185">Reference proteome</keyword>
<evidence type="ECO:0000313" key="1">
    <source>
        <dbReference type="EMBL" id="MCE0481700.1"/>
    </source>
</evidence>
<evidence type="ECO:0000313" key="2">
    <source>
        <dbReference type="Proteomes" id="UP000823775"/>
    </source>
</evidence>
<feature type="non-terminal residue" evidence="1">
    <location>
        <position position="119"/>
    </location>
</feature>
<dbReference type="EMBL" id="JACEIK010005517">
    <property type="protein sequence ID" value="MCE0481700.1"/>
    <property type="molecule type" value="Genomic_DNA"/>
</dbReference>